<accession>A0A7J7LRJ2</accession>
<dbReference type="AlphaFoldDB" id="A0A7J7LRJ2"/>
<dbReference type="InterPro" id="IPR000719">
    <property type="entry name" value="Prot_kinase_dom"/>
</dbReference>
<sequence length="336" mass="38574">MGIGNLNKKSAQLKCKTCSSRTPSRVLQSNDNEGEKIRIHRLRSFTERIVGFMNFLPGRRNSPCLSWKSRCRIAVNVTKALAYLHRDCHPQILHLDIKPENILLDDNFRAVVSDFGLSELMKEDESRFYTKMMRGSNGYMAPEWLTGTGISEKCDIFSFGKVLLDLFYGRERHVCLDQNGNDIYIKSDNSQQEQRIFHAFMWEKFTQKELLELIDKRLKDDEKEASCLVHAALLCLEDDRGKRPGDMRKVVNMLQGITGSPIEQHLVPKGKNLDPIGAFEQQVVTQNNIKPRVSRLPFSYEALKTATNNFRDKLGSGGSSSVFRANWMTTHRWLLK</sequence>
<organism evidence="3 4">
    <name type="scientific">Kingdonia uniflora</name>
    <dbReference type="NCBI Taxonomy" id="39325"/>
    <lineage>
        <taxon>Eukaryota</taxon>
        <taxon>Viridiplantae</taxon>
        <taxon>Streptophyta</taxon>
        <taxon>Embryophyta</taxon>
        <taxon>Tracheophyta</taxon>
        <taxon>Spermatophyta</taxon>
        <taxon>Magnoliopsida</taxon>
        <taxon>Ranunculales</taxon>
        <taxon>Circaeasteraceae</taxon>
        <taxon>Kingdonia</taxon>
    </lineage>
</organism>
<evidence type="ECO:0000313" key="4">
    <source>
        <dbReference type="Proteomes" id="UP000541444"/>
    </source>
</evidence>
<gene>
    <name evidence="3" type="ORF">GIB67_041460</name>
</gene>
<comment type="caution">
    <text evidence="3">The sequence shown here is derived from an EMBL/GenBank/DDBJ whole genome shotgun (WGS) entry which is preliminary data.</text>
</comment>
<dbReference type="Pfam" id="PF00069">
    <property type="entry name" value="Pkinase"/>
    <property type="match status" value="1"/>
</dbReference>
<dbReference type="SMART" id="SM00220">
    <property type="entry name" value="S_TKc"/>
    <property type="match status" value="1"/>
</dbReference>
<evidence type="ECO:0000313" key="3">
    <source>
        <dbReference type="EMBL" id="KAF6145265.1"/>
    </source>
</evidence>
<dbReference type="OrthoDB" id="193860at2759"/>
<keyword evidence="1" id="KW-0732">Signal</keyword>
<dbReference type="GO" id="GO:0005524">
    <property type="term" value="F:ATP binding"/>
    <property type="evidence" value="ECO:0007669"/>
    <property type="project" value="InterPro"/>
</dbReference>
<protein>
    <recommendedName>
        <fullName evidence="2">Protein kinase domain-containing protein</fullName>
    </recommendedName>
</protein>
<dbReference type="PROSITE" id="PS50011">
    <property type="entry name" value="PROTEIN_KINASE_DOM"/>
    <property type="match status" value="1"/>
</dbReference>
<dbReference type="PANTHER" id="PTHR47976">
    <property type="entry name" value="G-TYPE LECTIN S-RECEPTOR-LIKE SERINE/THREONINE-PROTEIN KINASE SD2-5"/>
    <property type="match status" value="1"/>
</dbReference>
<dbReference type="Gene3D" id="1.10.510.10">
    <property type="entry name" value="Transferase(Phosphotransferase) domain 1"/>
    <property type="match status" value="1"/>
</dbReference>
<evidence type="ECO:0000259" key="2">
    <source>
        <dbReference type="PROSITE" id="PS50011"/>
    </source>
</evidence>
<name>A0A7J7LRJ2_9MAGN</name>
<reference evidence="3 4" key="1">
    <citation type="journal article" date="2020" name="IScience">
        <title>Genome Sequencing of the Endangered Kingdonia uniflora (Circaeasteraceae, Ranunculales) Reveals Potential Mechanisms of Evolutionary Specialization.</title>
        <authorList>
            <person name="Sun Y."/>
            <person name="Deng T."/>
            <person name="Zhang A."/>
            <person name="Moore M.J."/>
            <person name="Landis J.B."/>
            <person name="Lin N."/>
            <person name="Zhang H."/>
            <person name="Zhang X."/>
            <person name="Huang J."/>
            <person name="Zhang X."/>
            <person name="Sun H."/>
            <person name="Wang H."/>
        </authorList>
    </citation>
    <scope>NUCLEOTIDE SEQUENCE [LARGE SCALE GENOMIC DNA]</scope>
    <source>
        <strain evidence="3">TB1705</strain>
        <tissue evidence="3">Leaf</tissue>
    </source>
</reference>
<dbReference type="PROSITE" id="PS00108">
    <property type="entry name" value="PROTEIN_KINASE_ST"/>
    <property type="match status" value="1"/>
</dbReference>
<evidence type="ECO:0000256" key="1">
    <source>
        <dbReference type="ARBA" id="ARBA00022729"/>
    </source>
</evidence>
<dbReference type="GO" id="GO:0004672">
    <property type="term" value="F:protein kinase activity"/>
    <property type="evidence" value="ECO:0007669"/>
    <property type="project" value="InterPro"/>
</dbReference>
<dbReference type="SUPFAM" id="SSF56112">
    <property type="entry name" value="Protein kinase-like (PK-like)"/>
    <property type="match status" value="1"/>
</dbReference>
<keyword evidence="4" id="KW-1185">Reference proteome</keyword>
<dbReference type="InterPro" id="IPR051343">
    <property type="entry name" value="G-type_lectin_kinases/EP1-like"/>
</dbReference>
<dbReference type="EMBL" id="JACGCM010002082">
    <property type="protein sequence ID" value="KAF6145265.1"/>
    <property type="molecule type" value="Genomic_DNA"/>
</dbReference>
<dbReference type="PANTHER" id="PTHR47976:SF115">
    <property type="entry name" value="RECEPTOR-LIKE SERINE_THREONINE-PROTEIN KINASE"/>
    <property type="match status" value="1"/>
</dbReference>
<dbReference type="Proteomes" id="UP000541444">
    <property type="component" value="Unassembled WGS sequence"/>
</dbReference>
<dbReference type="InterPro" id="IPR011009">
    <property type="entry name" value="Kinase-like_dom_sf"/>
</dbReference>
<dbReference type="InterPro" id="IPR008271">
    <property type="entry name" value="Ser/Thr_kinase_AS"/>
</dbReference>
<feature type="domain" description="Protein kinase" evidence="2">
    <location>
        <begin position="1"/>
        <end position="236"/>
    </location>
</feature>
<proteinExistence type="predicted"/>